<comment type="caution">
    <text evidence="5">The sequence shown here is derived from an EMBL/GenBank/DDBJ whole genome shotgun (WGS) entry which is preliminary data.</text>
</comment>
<dbReference type="PROSITE" id="PS51459">
    <property type="entry name" value="FIDO"/>
    <property type="match status" value="1"/>
</dbReference>
<dbReference type="RefSeq" id="WP_005556663.1">
    <property type="nucleotide sequence ID" value="NZ_AEJM01000016.1"/>
</dbReference>
<evidence type="ECO:0000259" key="4">
    <source>
        <dbReference type="PROSITE" id="PS51459"/>
    </source>
</evidence>
<keyword evidence="2" id="KW-0547">Nucleotide-binding</keyword>
<dbReference type="Proteomes" id="UP000005508">
    <property type="component" value="Unassembled WGS sequence"/>
</dbReference>
<dbReference type="GO" id="GO:0005524">
    <property type="term" value="F:ATP binding"/>
    <property type="evidence" value="ECO:0007669"/>
    <property type="project" value="UniProtKB-KW"/>
</dbReference>
<evidence type="ECO:0000313" key="6">
    <source>
        <dbReference type="Proteomes" id="UP000005508"/>
    </source>
</evidence>
<keyword evidence="2" id="KW-0067">ATP-binding</keyword>
<dbReference type="AlphaFoldDB" id="G4A7D4"/>
<dbReference type="Gene3D" id="1.10.3290.10">
    <property type="entry name" value="Fido-like domain"/>
    <property type="match status" value="1"/>
</dbReference>
<evidence type="ECO:0000256" key="3">
    <source>
        <dbReference type="PIRSR" id="PIRSR640198-3"/>
    </source>
</evidence>
<organism evidence="5 6">
    <name type="scientific">Aggregatibacter actinomycetemcomitans serotype e str. SC1083</name>
    <dbReference type="NCBI Taxonomy" id="907488"/>
    <lineage>
        <taxon>Bacteria</taxon>
        <taxon>Pseudomonadati</taxon>
        <taxon>Pseudomonadota</taxon>
        <taxon>Gammaproteobacteria</taxon>
        <taxon>Pasteurellales</taxon>
        <taxon>Pasteurellaceae</taxon>
        <taxon>Aggregatibacter</taxon>
    </lineage>
</organism>
<dbReference type="InterPro" id="IPR003812">
    <property type="entry name" value="Fido"/>
</dbReference>
<feature type="binding site" evidence="2">
    <location>
        <begin position="176"/>
        <end position="183"/>
    </location>
    <ligand>
        <name>ATP</name>
        <dbReference type="ChEBI" id="CHEBI:30616"/>
    </ligand>
</feature>
<evidence type="ECO:0000256" key="1">
    <source>
        <dbReference type="PIRSR" id="PIRSR640198-1"/>
    </source>
</evidence>
<dbReference type="SUPFAM" id="SSF140931">
    <property type="entry name" value="Fic-like"/>
    <property type="match status" value="1"/>
</dbReference>
<dbReference type="InterPro" id="IPR040198">
    <property type="entry name" value="Fido_containing"/>
</dbReference>
<dbReference type="Pfam" id="PF02661">
    <property type="entry name" value="Fic"/>
    <property type="match status" value="1"/>
</dbReference>
<feature type="binding site" evidence="2">
    <location>
        <begin position="208"/>
        <end position="209"/>
    </location>
    <ligand>
        <name>ATP</name>
        <dbReference type="ChEBI" id="CHEBI:30616"/>
    </ligand>
</feature>
<dbReference type="EMBL" id="AEJM01000016">
    <property type="protein sequence ID" value="EGY34338.1"/>
    <property type="molecule type" value="Genomic_DNA"/>
</dbReference>
<evidence type="ECO:0000256" key="2">
    <source>
        <dbReference type="PIRSR" id="PIRSR640198-2"/>
    </source>
</evidence>
<accession>G4A7D4</accession>
<name>G4A7D4_AGGAC</name>
<feature type="site" description="Important for autoinhibition of adenylyltransferase activity" evidence="3">
    <location>
        <position position="41"/>
    </location>
</feature>
<dbReference type="PANTHER" id="PTHR13504">
    <property type="entry name" value="FIDO DOMAIN-CONTAINING PROTEIN DDB_G0283145"/>
    <property type="match status" value="1"/>
</dbReference>
<proteinExistence type="predicted"/>
<evidence type="ECO:0000313" key="5">
    <source>
        <dbReference type="EMBL" id="EGY34338.1"/>
    </source>
</evidence>
<protein>
    <submittedName>
        <fullName evidence="5">Filamentation induced by cAMP protein Fic-like protein</fullName>
    </submittedName>
</protein>
<feature type="domain" description="Fido" evidence="4">
    <location>
        <begin position="91"/>
        <end position="229"/>
    </location>
</feature>
<feature type="active site" evidence="1">
    <location>
        <position position="172"/>
    </location>
</feature>
<dbReference type="PATRIC" id="fig|907488.3.peg.713"/>
<reference evidence="5 6" key="1">
    <citation type="submission" date="2010-10" db="EMBL/GenBank/DDBJ databases">
        <authorList>
            <person name="Chen C."/>
            <person name="Kittichotirat W."/>
            <person name="Asikainen S."/>
            <person name="Bumgarner R."/>
        </authorList>
    </citation>
    <scope>NUCLEOTIDE SEQUENCE [LARGE SCALE GENOMIC DNA]</scope>
    <source>
        <strain evidence="5 6">SC1083</strain>
    </source>
</reference>
<dbReference type="PANTHER" id="PTHR13504:SF38">
    <property type="entry name" value="FIDO DOMAIN-CONTAINING PROTEIN"/>
    <property type="match status" value="1"/>
</dbReference>
<dbReference type="SMR" id="G4A7D4"/>
<gene>
    <name evidence="5" type="ORF">SC1083_0730</name>
</gene>
<sequence length="284" mass="32537">MNILDELKKVLDSKRPIDLITAKSLQDDFMLRYNQASNAIEGNQLTLMETRVLLESGITAKGKPFRDHLDIINHREAINYLLDIVKIQESLSEQHIKEFNALLLKGSEKEIYAGKYRTVPVAIQGAEHIPPQPYLLQSAMENLIIKNQQAKDNGQPDIDRIAELHADFVKIHPFVDGNGRTGRLIMNLELMSAGYSIAIIEPTDREAYYNALAKADNGNYQAITRLVKETVQRSIERELQIVYPQWQKDYPKLAYQLAKQKEVSEKSMNLPLLKSRKNYIKFES</sequence>
<dbReference type="InterPro" id="IPR036597">
    <property type="entry name" value="Fido-like_dom_sf"/>
</dbReference>